<gene>
    <name evidence="1" type="ORF">RMSM_00191</name>
</gene>
<organism evidence="1 2">
    <name type="scientific">Rhodopirellula maiorica SM1</name>
    <dbReference type="NCBI Taxonomy" id="1265738"/>
    <lineage>
        <taxon>Bacteria</taxon>
        <taxon>Pseudomonadati</taxon>
        <taxon>Planctomycetota</taxon>
        <taxon>Planctomycetia</taxon>
        <taxon>Pirellulales</taxon>
        <taxon>Pirellulaceae</taxon>
        <taxon>Novipirellula</taxon>
    </lineage>
</organism>
<name>M5RUK6_9BACT</name>
<sequence length="61" mass="6694">MRDAMTVIIFVVSSRASCVKIAENYDVLTKFDPHGELSENVQNPCHPGTADDALLVWALGF</sequence>
<proteinExistence type="predicted"/>
<reference evidence="1 2" key="1">
    <citation type="journal article" date="2013" name="Mar. Genomics">
        <title>Expression of sulfatases in Rhodopirellula baltica and the diversity of sulfatases in the genus Rhodopirellula.</title>
        <authorList>
            <person name="Wegner C.E."/>
            <person name="Richter-Heitmann T."/>
            <person name="Klindworth A."/>
            <person name="Klockow C."/>
            <person name="Richter M."/>
            <person name="Achstetter T."/>
            <person name="Glockner F.O."/>
            <person name="Harder J."/>
        </authorList>
    </citation>
    <scope>NUCLEOTIDE SEQUENCE [LARGE SCALE GENOMIC DNA]</scope>
    <source>
        <strain evidence="1 2">SM1</strain>
    </source>
</reference>
<protein>
    <submittedName>
        <fullName evidence="1">Uncharacterized protein</fullName>
    </submittedName>
</protein>
<dbReference type="PATRIC" id="fig|1265738.3.peg.199"/>
<evidence type="ECO:0000313" key="1">
    <source>
        <dbReference type="EMBL" id="EMI22861.1"/>
    </source>
</evidence>
<comment type="caution">
    <text evidence="1">The sequence shown here is derived from an EMBL/GenBank/DDBJ whole genome shotgun (WGS) entry which is preliminary data.</text>
</comment>
<dbReference type="Proteomes" id="UP000011991">
    <property type="component" value="Unassembled WGS sequence"/>
</dbReference>
<dbReference type="AlphaFoldDB" id="M5RUK6"/>
<keyword evidence="2" id="KW-1185">Reference proteome</keyword>
<accession>M5RUK6</accession>
<evidence type="ECO:0000313" key="2">
    <source>
        <dbReference type="Proteomes" id="UP000011991"/>
    </source>
</evidence>
<dbReference type="EMBL" id="ANOG01000025">
    <property type="protein sequence ID" value="EMI22861.1"/>
    <property type="molecule type" value="Genomic_DNA"/>
</dbReference>